<sequence length="445" mass="52550">FIQQIKQQLMANLPLQDQLQLLIKYLDVNKPKLSDEQLNEDLLKLQQEYNDKLALYNRIQAQIKENQQKIHITQSPQMSNLLSQKSKLEQAQKFLNLKKLFLEKPIQELQLLLTKSEFSFEEQTNLQEEFYQLTNLMQIPSLSSQLAKTHHIYSQLMYNFYFDDLLNTKYVSLLSNHELLFTNLKTTNYQKYFTKLLQLPNSDQLAAKQILQFLTQKQLVFSQDLYQFVNQHFKQSIVQNQLKIISYTHKLHYFAQPLQQLLKLEIQTLEDKQIFVFVALKHFQSQNVINQAVYQKAVLNLYQSVQLTDLITFNGQKMQIFQFLANQQLQIPEMDINDLNSVFLLFDVLCRFKLVQIQYNLIESLLIAVLLRKPLQLQQQINQKALQKKVKTEQINSLIEYLAEIELLFEGMKIDGDEIFETVRQKVRILWAKAVGEGHADLEVI</sequence>
<reference evidence="1" key="1">
    <citation type="submission" date="2015-07" db="EMBL/GenBank/DDBJ databases">
        <title>Adaptation to a free-living lifestyle via gene acquisitions in the diplomonad Trepomonas sp. PC1.</title>
        <authorList>
            <person name="Xu F."/>
            <person name="Jerlstrom-Hultqvist J."/>
            <person name="Kolisko M."/>
            <person name="Simpson A.G.B."/>
            <person name="Roger A.J."/>
            <person name="Svard S.G."/>
            <person name="Andersson J.O."/>
        </authorList>
    </citation>
    <scope>NUCLEOTIDE SEQUENCE</scope>
    <source>
        <strain evidence="1">PC1</strain>
    </source>
</reference>
<dbReference type="AlphaFoldDB" id="A0A146JYG5"/>
<dbReference type="EMBL" id="GDID01007039">
    <property type="protein sequence ID" value="JAP89567.1"/>
    <property type="molecule type" value="Transcribed_RNA"/>
</dbReference>
<protein>
    <submittedName>
        <fullName evidence="1">Uncharacterized protein</fullName>
    </submittedName>
</protein>
<proteinExistence type="predicted"/>
<feature type="non-terminal residue" evidence="1">
    <location>
        <position position="1"/>
    </location>
</feature>
<evidence type="ECO:0000313" key="1">
    <source>
        <dbReference type="EMBL" id="JAP89567.1"/>
    </source>
</evidence>
<organism evidence="1">
    <name type="scientific">Trepomonas sp. PC1</name>
    <dbReference type="NCBI Taxonomy" id="1076344"/>
    <lineage>
        <taxon>Eukaryota</taxon>
        <taxon>Metamonada</taxon>
        <taxon>Diplomonadida</taxon>
        <taxon>Hexamitidae</taxon>
        <taxon>Hexamitinae</taxon>
        <taxon>Trepomonas</taxon>
    </lineage>
</organism>
<gene>
    <name evidence="1" type="ORF">TPC1_30938</name>
</gene>
<accession>A0A146JYG5</accession>
<name>A0A146JYG5_9EUKA</name>